<reference evidence="3" key="1">
    <citation type="submission" date="2016-06" db="UniProtKB">
        <authorList>
            <consortium name="WormBaseParasite"/>
        </authorList>
    </citation>
    <scope>IDENTIFICATION</scope>
</reference>
<dbReference type="AlphaFoldDB" id="A0A183SXR4"/>
<reference evidence="1 2" key="2">
    <citation type="submission" date="2018-11" db="EMBL/GenBank/DDBJ databases">
        <authorList>
            <consortium name="Pathogen Informatics"/>
        </authorList>
    </citation>
    <scope>NUCLEOTIDE SEQUENCE [LARGE SCALE GENOMIC DNA]</scope>
    <source>
        <strain evidence="1 2">NST_G2</strain>
    </source>
</reference>
<evidence type="ECO:0000313" key="3">
    <source>
        <dbReference type="WBParaSite" id="SSLN_0000935601-mRNA-1"/>
    </source>
</evidence>
<dbReference type="WBParaSite" id="SSLN_0000935601-mRNA-1">
    <property type="protein sequence ID" value="SSLN_0000935601-mRNA-1"/>
    <property type="gene ID" value="SSLN_0000935601"/>
</dbReference>
<organism evidence="3">
    <name type="scientific">Schistocephalus solidus</name>
    <name type="common">Tapeworm</name>
    <dbReference type="NCBI Taxonomy" id="70667"/>
    <lineage>
        <taxon>Eukaryota</taxon>
        <taxon>Metazoa</taxon>
        <taxon>Spiralia</taxon>
        <taxon>Lophotrochozoa</taxon>
        <taxon>Platyhelminthes</taxon>
        <taxon>Cestoda</taxon>
        <taxon>Eucestoda</taxon>
        <taxon>Diphyllobothriidea</taxon>
        <taxon>Diphyllobothriidae</taxon>
        <taxon>Schistocephalus</taxon>
    </lineage>
</organism>
<gene>
    <name evidence="1" type="ORF">SSLN_LOCUS9012</name>
</gene>
<evidence type="ECO:0000313" key="2">
    <source>
        <dbReference type="Proteomes" id="UP000275846"/>
    </source>
</evidence>
<dbReference type="Proteomes" id="UP000275846">
    <property type="component" value="Unassembled WGS sequence"/>
</dbReference>
<name>A0A183SXR4_SCHSO</name>
<dbReference type="InterPro" id="IPR016135">
    <property type="entry name" value="UBQ-conjugating_enzyme/RWD"/>
</dbReference>
<sequence length="179" mass="19967">MAKQRQVDRRSPKLELENTSDLTASQRQELLAQLCLVAEEHISSPSIVAIVEAGREFLASVQEEARARQIAERESAEAQRKKAHTDEIAEVYAALEWRLAVAQHAIYRISDPCTALIKGVLQLIGNMLSVLPFTNQLHSSTRLENVVPGVGSHPLHSQEIICLHCFTLLVYPSTQVDYD</sequence>
<protein>
    <submittedName>
        <fullName evidence="1 3">Uncharacterized protein</fullName>
    </submittedName>
</protein>
<dbReference type="EMBL" id="UYSU01034981">
    <property type="protein sequence ID" value="VDL95397.1"/>
    <property type="molecule type" value="Genomic_DNA"/>
</dbReference>
<proteinExistence type="predicted"/>
<accession>A0A183SXR4</accession>
<keyword evidence="2" id="KW-1185">Reference proteome</keyword>
<dbReference type="Gene3D" id="3.10.110.10">
    <property type="entry name" value="Ubiquitin Conjugating Enzyme"/>
    <property type="match status" value="1"/>
</dbReference>
<evidence type="ECO:0000313" key="1">
    <source>
        <dbReference type="EMBL" id="VDL95397.1"/>
    </source>
</evidence>